<feature type="transmembrane region" description="Helical" evidence="6">
    <location>
        <begin position="130"/>
        <end position="150"/>
    </location>
</feature>
<feature type="transmembrane region" description="Helical" evidence="6">
    <location>
        <begin position="51"/>
        <end position="70"/>
    </location>
</feature>
<keyword evidence="8" id="KW-1185">Reference proteome</keyword>
<evidence type="ECO:0000313" key="8">
    <source>
        <dbReference type="Proteomes" id="UP001138540"/>
    </source>
</evidence>
<feature type="transmembrane region" description="Helical" evidence="6">
    <location>
        <begin position="76"/>
        <end position="95"/>
    </location>
</feature>
<dbReference type="InterPro" id="IPR019108">
    <property type="entry name" value="Caa3_assmbl_CtaG-rel"/>
</dbReference>
<evidence type="ECO:0000256" key="5">
    <source>
        <dbReference type="ARBA" id="ARBA00023136"/>
    </source>
</evidence>
<evidence type="ECO:0000256" key="2">
    <source>
        <dbReference type="ARBA" id="ARBA00022475"/>
    </source>
</evidence>
<comment type="caution">
    <text evidence="7">The sequence shown here is derived from an EMBL/GenBank/DDBJ whole genome shotgun (WGS) entry which is preliminary data.</text>
</comment>
<proteinExistence type="predicted"/>
<evidence type="ECO:0000256" key="4">
    <source>
        <dbReference type="ARBA" id="ARBA00022989"/>
    </source>
</evidence>
<comment type="subcellular location">
    <subcellularLocation>
        <location evidence="1">Cell membrane</location>
        <topology evidence="1">Multi-pass membrane protein</topology>
    </subcellularLocation>
</comment>
<keyword evidence="4 6" id="KW-1133">Transmembrane helix</keyword>
<feature type="transmembrane region" description="Helical" evidence="6">
    <location>
        <begin position="204"/>
        <end position="223"/>
    </location>
</feature>
<accession>A0ABR6NCA9</accession>
<protein>
    <submittedName>
        <fullName evidence="7">Membrane protein</fullName>
    </submittedName>
</protein>
<feature type="transmembrane region" description="Helical" evidence="6">
    <location>
        <begin position="162"/>
        <end position="184"/>
    </location>
</feature>
<dbReference type="RefSeq" id="WP_184150622.1">
    <property type="nucleotide sequence ID" value="NZ_JACHKA010000001.1"/>
</dbReference>
<keyword evidence="3 6" id="KW-0812">Transmembrane</keyword>
<name>A0ABR6NCA9_9SPHN</name>
<organism evidence="7 8">
    <name type="scientific">Sphingobium lignivorans</name>
    <dbReference type="NCBI Taxonomy" id="2735886"/>
    <lineage>
        <taxon>Bacteria</taxon>
        <taxon>Pseudomonadati</taxon>
        <taxon>Pseudomonadota</taxon>
        <taxon>Alphaproteobacteria</taxon>
        <taxon>Sphingomonadales</taxon>
        <taxon>Sphingomonadaceae</taxon>
        <taxon>Sphingobium</taxon>
    </lineage>
</organism>
<feature type="transmembrane region" description="Helical" evidence="6">
    <location>
        <begin position="102"/>
        <end position="118"/>
    </location>
</feature>
<feature type="transmembrane region" description="Helical" evidence="6">
    <location>
        <begin position="22"/>
        <end position="39"/>
    </location>
</feature>
<evidence type="ECO:0000256" key="3">
    <source>
        <dbReference type="ARBA" id="ARBA00022692"/>
    </source>
</evidence>
<evidence type="ECO:0000256" key="1">
    <source>
        <dbReference type="ARBA" id="ARBA00004651"/>
    </source>
</evidence>
<gene>
    <name evidence="7" type="ORF">HNP60_000884</name>
</gene>
<evidence type="ECO:0000313" key="7">
    <source>
        <dbReference type="EMBL" id="MBB5984910.1"/>
    </source>
</evidence>
<evidence type="ECO:0000256" key="6">
    <source>
        <dbReference type="SAM" id="Phobius"/>
    </source>
</evidence>
<keyword evidence="5 6" id="KW-0472">Membrane</keyword>
<sequence length="237" mass="25400">MDRTWIPYCGVAPLPSDWLTRWNFDPLVIAALLLAGLWAWRRGADRTSASLGLACLALLFLSPLCALSSALFGVRVVHHVLLTAVAAPLLVRGLGLRSPGGAAYWAGAHALLFWIWHAPGPYAFALSSDAAYWLMQASLLGSALGFWAALRGTADSSAIGLLLIMMVQMGLLGALITFATQPMYAPHWLSTQPWGLTPLEDQQVGGLIMWAPASALYLGAALLRGWRMLTPARALPA</sequence>
<dbReference type="EMBL" id="JACHKA010000001">
    <property type="protein sequence ID" value="MBB5984910.1"/>
    <property type="molecule type" value="Genomic_DNA"/>
</dbReference>
<reference evidence="7 8" key="1">
    <citation type="submission" date="2020-08" db="EMBL/GenBank/DDBJ databases">
        <title>Exploring microbial biodiversity for novel pathways involved in the catabolism of aromatic compounds derived from lignin.</title>
        <authorList>
            <person name="Elkins J."/>
        </authorList>
    </citation>
    <scope>NUCLEOTIDE SEQUENCE [LARGE SCALE GENOMIC DNA]</scope>
    <source>
        <strain evidence="7 8">B1D3A</strain>
    </source>
</reference>
<keyword evidence="2" id="KW-1003">Cell membrane</keyword>
<dbReference type="Pfam" id="PF09678">
    <property type="entry name" value="Caa3_CtaG"/>
    <property type="match status" value="1"/>
</dbReference>
<dbReference type="Proteomes" id="UP001138540">
    <property type="component" value="Unassembled WGS sequence"/>
</dbReference>